<dbReference type="PANTHER" id="PTHR12263">
    <property type="entry name" value="VACUOLAR ATP SYNTHASE SUBUNIT H"/>
    <property type="match status" value="1"/>
</dbReference>
<gene>
    <name evidence="11 13" type="ORF">P152DRAFT_395603</name>
</gene>
<sequence>WSLLVGILVVIAFCVASYFLAPKGEDQLVWRSSLMISATACYLMWAITFLAQWHPLIVPQRNDLRPEYLQDKML</sequence>
<dbReference type="GO" id="GO:0000220">
    <property type="term" value="C:vacuolar proton-transporting V-type ATPase, V0 domain"/>
    <property type="evidence" value="ECO:0007669"/>
    <property type="project" value="TreeGrafter"/>
</dbReference>
<evidence type="ECO:0000256" key="4">
    <source>
        <dbReference type="ARBA" id="ARBA00022692"/>
    </source>
</evidence>
<dbReference type="OrthoDB" id="1508846at2759"/>
<proteinExistence type="inferred from homology"/>
<keyword evidence="3" id="KW-0813">Transport</keyword>
<evidence type="ECO:0000256" key="1">
    <source>
        <dbReference type="ARBA" id="ARBA00004127"/>
    </source>
</evidence>
<evidence type="ECO:0000256" key="5">
    <source>
        <dbReference type="ARBA" id="ARBA00022781"/>
    </source>
</evidence>
<keyword evidence="5" id="KW-0375">Hydrogen ion transport</keyword>
<dbReference type="RefSeq" id="XP_033534834.1">
    <property type="nucleotide sequence ID" value="XM_033676312.1"/>
</dbReference>
<accession>A0A6G1G565</accession>
<keyword evidence="10" id="KW-0732">Signal</keyword>
<reference evidence="13" key="3">
    <citation type="submission" date="2025-04" db="UniProtKB">
        <authorList>
            <consortium name="RefSeq"/>
        </authorList>
    </citation>
    <scope>IDENTIFICATION</scope>
    <source>
        <strain evidence="13">CBS 781.70</strain>
    </source>
</reference>
<feature type="transmembrane region" description="Helical" evidence="9">
    <location>
        <begin position="29"/>
        <end position="51"/>
    </location>
</feature>
<keyword evidence="4 9" id="KW-0812">Transmembrane</keyword>
<dbReference type="Pfam" id="PF05493">
    <property type="entry name" value="ATP_synt_H"/>
    <property type="match status" value="1"/>
</dbReference>
<feature type="signal peptide" evidence="10">
    <location>
        <begin position="1"/>
        <end position="16"/>
    </location>
</feature>
<keyword evidence="12" id="KW-1185">Reference proteome</keyword>
<comment type="subcellular location">
    <subcellularLocation>
        <location evidence="1">Endomembrane system</location>
        <topology evidence="1">Multi-pass membrane protein</topology>
    </subcellularLocation>
</comment>
<reference evidence="11 13" key="1">
    <citation type="submission" date="2020-01" db="EMBL/GenBank/DDBJ databases">
        <authorList>
            <consortium name="DOE Joint Genome Institute"/>
            <person name="Haridas S."/>
            <person name="Albert R."/>
            <person name="Binder M."/>
            <person name="Bloem J."/>
            <person name="Labutti K."/>
            <person name="Salamov A."/>
            <person name="Andreopoulos B."/>
            <person name="Baker S.E."/>
            <person name="Barry K."/>
            <person name="Bills G."/>
            <person name="Bluhm B.H."/>
            <person name="Cannon C."/>
            <person name="Castanera R."/>
            <person name="Culley D.E."/>
            <person name="Daum C."/>
            <person name="Ezra D."/>
            <person name="Gonzalez J.B."/>
            <person name="Henrissat B."/>
            <person name="Kuo A."/>
            <person name="Liang C."/>
            <person name="Lipzen A."/>
            <person name="Lutzoni F."/>
            <person name="Magnuson J."/>
            <person name="Mondo S."/>
            <person name="Nolan M."/>
            <person name="Ohm R."/>
            <person name="Pangilinan J."/>
            <person name="Park H.-J."/>
            <person name="Ramirez L."/>
            <person name="Alfaro M."/>
            <person name="Sun H."/>
            <person name="Tritt A."/>
            <person name="Yoshinaga Y."/>
            <person name="Zwiers L.-H."/>
            <person name="Turgeon B.G."/>
            <person name="Goodwin S.B."/>
            <person name="Spatafora J.W."/>
            <person name="Crous P.W."/>
            <person name="Grigoriev I.V."/>
        </authorList>
    </citation>
    <scope>NUCLEOTIDE SEQUENCE</scope>
    <source>
        <strain evidence="11 13">CBS 781.70</strain>
    </source>
</reference>
<dbReference type="GO" id="GO:0007035">
    <property type="term" value="P:vacuolar acidification"/>
    <property type="evidence" value="ECO:0007669"/>
    <property type="project" value="TreeGrafter"/>
</dbReference>
<organism evidence="11">
    <name type="scientific">Eremomyces bilateralis CBS 781.70</name>
    <dbReference type="NCBI Taxonomy" id="1392243"/>
    <lineage>
        <taxon>Eukaryota</taxon>
        <taxon>Fungi</taxon>
        <taxon>Dikarya</taxon>
        <taxon>Ascomycota</taxon>
        <taxon>Pezizomycotina</taxon>
        <taxon>Dothideomycetes</taxon>
        <taxon>Dothideomycetes incertae sedis</taxon>
        <taxon>Eremomycetales</taxon>
        <taxon>Eremomycetaceae</taxon>
        <taxon>Eremomyces</taxon>
    </lineage>
</organism>
<evidence type="ECO:0000313" key="12">
    <source>
        <dbReference type="Proteomes" id="UP000504638"/>
    </source>
</evidence>
<evidence type="ECO:0000313" key="11">
    <source>
        <dbReference type="EMBL" id="KAF1813203.1"/>
    </source>
</evidence>
<dbReference type="GO" id="GO:0012505">
    <property type="term" value="C:endomembrane system"/>
    <property type="evidence" value="ECO:0007669"/>
    <property type="project" value="UniProtKB-SubCell"/>
</dbReference>
<evidence type="ECO:0000256" key="8">
    <source>
        <dbReference type="ARBA" id="ARBA00023136"/>
    </source>
</evidence>
<keyword evidence="7" id="KW-0406">Ion transport</keyword>
<dbReference type="Proteomes" id="UP000504638">
    <property type="component" value="Unplaced"/>
</dbReference>
<dbReference type="GO" id="GO:0046961">
    <property type="term" value="F:proton-transporting ATPase activity, rotational mechanism"/>
    <property type="evidence" value="ECO:0007669"/>
    <property type="project" value="InterPro"/>
</dbReference>
<dbReference type="AlphaFoldDB" id="A0A6G1G565"/>
<name>A0A6G1G565_9PEZI</name>
<reference evidence="13" key="2">
    <citation type="submission" date="2020-04" db="EMBL/GenBank/DDBJ databases">
        <authorList>
            <consortium name="NCBI Genome Project"/>
        </authorList>
    </citation>
    <scope>NUCLEOTIDE SEQUENCE</scope>
    <source>
        <strain evidence="13">CBS 781.70</strain>
    </source>
</reference>
<keyword evidence="6 9" id="KW-1133">Transmembrane helix</keyword>
<evidence type="ECO:0000256" key="9">
    <source>
        <dbReference type="SAM" id="Phobius"/>
    </source>
</evidence>
<keyword evidence="8 9" id="KW-0472">Membrane</keyword>
<dbReference type="EMBL" id="ML975155">
    <property type="protein sequence ID" value="KAF1813203.1"/>
    <property type="molecule type" value="Genomic_DNA"/>
</dbReference>
<dbReference type="InterPro" id="IPR008389">
    <property type="entry name" value="ATPase_V0-cplx_e1/e2_su"/>
</dbReference>
<comment type="similarity">
    <text evidence="2">Belongs to the V-ATPase e1/e2 subunit family.</text>
</comment>
<evidence type="ECO:0000313" key="13">
    <source>
        <dbReference type="RefSeq" id="XP_033534834.1"/>
    </source>
</evidence>
<evidence type="ECO:0000256" key="2">
    <source>
        <dbReference type="ARBA" id="ARBA00008328"/>
    </source>
</evidence>
<evidence type="ECO:0000256" key="7">
    <source>
        <dbReference type="ARBA" id="ARBA00023065"/>
    </source>
</evidence>
<evidence type="ECO:0000256" key="6">
    <source>
        <dbReference type="ARBA" id="ARBA00022989"/>
    </source>
</evidence>
<evidence type="ECO:0000256" key="10">
    <source>
        <dbReference type="SAM" id="SignalP"/>
    </source>
</evidence>
<protein>
    <submittedName>
        <fullName evidence="11 13">Uncharacterized protein</fullName>
    </submittedName>
</protein>
<dbReference type="PANTHER" id="PTHR12263:SF0">
    <property type="entry name" value="V-TYPE PROTON ATPASE SUBUNIT"/>
    <property type="match status" value="1"/>
</dbReference>
<dbReference type="GeneID" id="54416882"/>
<feature type="chain" id="PRO_5044631827" evidence="10">
    <location>
        <begin position="17"/>
        <end position="74"/>
    </location>
</feature>
<feature type="non-terminal residue" evidence="11">
    <location>
        <position position="1"/>
    </location>
</feature>
<evidence type="ECO:0000256" key="3">
    <source>
        <dbReference type="ARBA" id="ARBA00022448"/>
    </source>
</evidence>